<dbReference type="HOGENOM" id="CLU_1091253_0_0_1"/>
<dbReference type="Proteomes" id="UP000017836">
    <property type="component" value="Unassembled WGS sequence"/>
</dbReference>
<dbReference type="Gramene" id="ERN16421">
    <property type="protein sequence ID" value="ERN16421"/>
    <property type="gene ID" value="AMTR_s00052p00157450"/>
</dbReference>
<evidence type="ECO:0000313" key="1">
    <source>
        <dbReference type="EMBL" id="ERN16421.1"/>
    </source>
</evidence>
<accession>U5CT34</accession>
<organism evidence="1 2">
    <name type="scientific">Amborella trichopoda</name>
    <dbReference type="NCBI Taxonomy" id="13333"/>
    <lineage>
        <taxon>Eukaryota</taxon>
        <taxon>Viridiplantae</taxon>
        <taxon>Streptophyta</taxon>
        <taxon>Embryophyta</taxon>
        <taxon>Tracheophyta</taxon>
        <taxon>Spermatophyta</taxon>
        <taxon>Magnoliopsida</taxon>
        <taxon>Amborellales</taxon>
        <taxon>Amborellaceae</taxon>
        <taxon>Amborella</taxon>
    </lineage>
</organism>
<sequence>MVTKKVWNEKVSHPNICSSDASIDGMVPLRKAKSPKKSTIEKSFLVEVSNDYKPHGKWEVGESLGLTARDAISKNGHMIGTTLGGNIPSPNVHPKISLAKVVPQALRAIIKKEPSVLQFDDILGMPPSLPVTVASPLKAVDLMVTTHQPKIASPYEVAPSTAVKMANQRITITELAQEEPIEIVNLALVEELLEGTTVMKFSQWDKEKQRVVREKAANMVQSMGDNFKGTFKVVDEALERDEMDGSMQIVPDECARC</sequence>
<reference evidence="2" key="1">
    <citation type="journal article" date="2013" name="Science">
        <title>The Amborella genome and the evolution of flowering plants.</title>
        <authorList>
            <consortium name="Amborella Genome Project"/>
        </authorList>
    </citation>
    <scope>NUCLEOTIDE SEQUENCE [LARGE SCALE GENOMIC DNA]</scope>
</reference>
<dbReference type="AlphaFoldDB" id="U5CT34"/>
<keyword evidence="2" id="KW-1185">Reference proteome</keyword>
<proteinExistence type="predicted"/>
<protein>
    <submittedName>
        <fullName evidence="1">Uncharacterized protein</fullName>
    </submittedName>
</protein>
<name>U5CT34_AMBTC</name>
<evidence type="ECO:0000313" key="2">
    <source>
        <dbReference type="Proteomes" id="UP000017836"/>
    </source>
</evidence>
<dbReference type="EMBL" id="KI392446">
    <property type="protein sequence ID" value="ERN16421.1"/>
    <property type="molecule type" value="Genomic_DNA"/>
</dbReference>
<gene>
    <name evidence="1" type="ORF">AMTR_s00052p00157450</name>
</gene>